<evidence type="ECO:0000256" key="6">
    <source>
        <dbReference type="ARBA" id="ARBA00022989"/>
    </source>
</evidence>
<dbReference type="NCBIfam" id="TIGR00383">
    <property type="entry name" value="corA"/>
    <property type="match status" value="1"/>
</dbReference>
<dbReference type="SUPFAM" id="SSF144083">
    <property type="entry name" value="Magnesium transport protein CorA, transmembrane region"/>
    <property type="match status" value="1"/>
</dbReference>
<dbReference type="InterPro" id="IPR002523">
    <property type="entry name" value="MgTranspt_CorA/ZnTranspt_ZntB"/>
</dbReference>
<evidence type="ECO:0000256" key="2">
    <source>
        <dbReference type="ARBA" id="ARBA00009765"/>
    </source>
</evidence>
<comment type="subcellular location">
    <subcellularLocation>
        <location evidence="1">Cell membrane</location>
        <topology evidence="1">Multi-pass membrane protein</topology>
    </subcellularLocation>
    <subcellularLocation>
        <location evidence="8">Membrane</location>
        <topology evidence="8">Multi-pass membrane protein</topology>
    </subcellularLocation>
</comment>
<dbReference type="Pfam" id="PF01544">
    <property type="entry name" value="CorA"/>
    <property type="match status" value="1"/>
</dbReference>
<evidence type="ECO:0000256" key="5">
    <source>
        <dbReference type="ARBA" id="ARBA00022692"/>
    </source>
</evidence>
<keyword evidence="8" id="KW-0460">Magnesium</keyword>
<name>A0A1M4U379_9LACT</name>
<evidence type="ECO:0000256" key="3">
    <source>
        <dbReference type="ARBA" id="ARBA00022448"/>
    </source>
</evidence>
<keyword evidence="7 8" id="KW-0472">Membrane</keyword>
<evidence type="ECO:0000256" key="4">
    <source>
        <dbReference type="ARBA" id="ARBA00022475"/>
    </source>
</evidence>
<dbReference type="Gene3D" id="1.20.58.340">
    <property type="entry name" value="Magnesium transport protein CorA, transmembrane region"/>
    <property type="match status" value="2"/>
</dbReference>
<feature type="transmembrane region" description="Helical" evidence="8">
    <location>
        <begin position="295"/>
        <end position="314"/>
    </location>
</feature>
<keyword evidence="4 8" id="KW-1003">Cell membrane</keyword>
<dbReference type="GO" id="GO:0015087">
    <property type="term" value="F:cobalt ion transmembrane transporter activity"/>
    <property type="evidence" value="ECO:0007669"/>
    <property type="project" value="UniProtKB-UniRule"/>
</dbReference>
<comment type="similarity">
    <text evidence="2 8">Belongs to the CorA metal ion transporter (MIT) (TC 1.A.35) family.</text>
</comment>
<feature type="compositionally biased region" description="Polar residues" evidence="9">
    <location>
        <begin position="8"/>
        <end position="17"/>
    </location>
</feature>
<dbReference type="SUPFAM" id="SSF143865">
    <property type="entry name" value="CorA soluble domain-like"/>
    <property type="match status" value="1"/>
</dbReference>
<keyword evidence="6 8" id="KW-1133">Transmembrane helix</keyword>
<feature type="region of interest" description="Disordered" evidence="9">
    <location>
        <begin position="1"/>
        <end position="23"/>
    </location>
</feature>
<dbReference type="GO" id="GO:0050897">
    <property type="term" value="F:cobalt ion binding"/>
    <property type="evidence" value="ECO:0007669"/>
    <property type="project" value="TreeGrafter"/>
</dbReference>
<dbReference type="EMBL" id="FQUF01000007">
    <property type="protein sequence ID" value="SHE51094.1"/>
    <property type="molecule type" value="Genomic_DNA"/>
</dbReference>
<dbReference type="GO" id="GO:0000287">
    <property type="term" value="F:magnesium ion binding"/>
    <property type="evidence" value="ECO:0007669"/>
    <property type="project" value="TreeGrafter"/>
</dbReference>
<keyword evidence="5 8" id="KW-0812">Transmembrane</keyword>
<dbReference type="Gene3D" id="3.30.460.20">
    <property type="entry name" value="CorA soluble domain-like"/>
    <property type="match status" value="1"/>
</dbReference>
<comment type="function">
    <text evidence="8">Mediates influx of magnesium ions.</text>
</comment>
<proteinExistence type="inferred from homology"/>
<evidence type="ECO:0000256" key="9">
    <source>
        <dbReference type="SAM" id="MobiDB-lite"/>
    </source>
</evidence>
<gene>
    <name evidence="8" type="primary">corA</name>
    <name evidence="10" type="ORF">SAMN02745249_00569</name>
</gene>
<dbReference type="AlphaFoldDB" id="A0A1M4U379"/>
<dbReference type="CDD" id="cd12828">
    <property type="entry name" value="TmCorA-like_1"/>
    <property type="match status" value="1"/>
</dbReference>
<evidence type="ECO:0000313" key="10">
    <source>
        <dbReference type="EMBL" id="SHE51094.1"/>
    </source>
</evidence>
<reference evidence="10 11" key="1">
    <citation type="submission" date="2016-11" db="EMBL/GenBank/DDBJ databases">
        <authorList>
            <person name="Jaros S."/>
            <person name="Januszkiewicz K."/>
            <person name="Wedrychowicz H."/>
        </authorList>
    </citation>
    <scope>NUCLEOTIDE SEQUENCE [LARGE SCALE GENOMIC DNA]</scope>
    <source>
        <strain evidence="10 11">DSM 15692</strain>
    </source>
</reference>
<feature type="transmembrane region" description="Helical" evidence="8">
    <location>
        <begin position="326"/>
        <end position="346"/>
    </location>
</feature>
<evidence type="ECO:0000256" key="1">
    <source>
        <dbReference type="ARBA" id="ARBA00004651"/>
    </source>
</evidence>
<evidence type="ECO:0000256" key="7">
    <source>
        <dbReference type="ARBA" id="ARBA00023136"/>
    </source>
</evidence>
<dbReference type="InterPro" id="IPR004488">
    <property type="entry name" value="Mg/Co-transport_prot_CorA"/>
</dbReference>
<dbReference type="GO" id="GO:0015095">
    <property type="term" value="F:magnesium ion transmembrane transporter activity"/>
    <property type="evidence" value="ECO:0007669"/>
    <property type="project" value="UniProtKB-UniRule"/>
</dbReference>
<keyword evidence="8" id="KW-0406">Ion transport</keyword>
<protein>
    <recommendedName>
        <fullName evidence="8">Magnesium transport protein CorA</fullName>
    </recommendedName>
</protein>
<accession>A0A1M4U379</accession>
<keyword evidence="3 8" id="KW-0813">Transport</keyword>
<keyword evidence="11" id="KW-1185">Reference proteome</keyword>
<dbReference type="STRING" id="1121025.SAMN02745249_00569"/>
<dbReference type="PANTHER" id="PTHR46494">
    <property type="entry name" value="CORA FAMILY METAL ION TRANSPORTER (EUROFUNG)"/>
    <property type="match status" value="1"/>
</dbReference>
<dbReference type="OrthoDB" id="9803416at2"/>
<dbReference type="InterPro" id="IPR045861">
    <property type="entry name" value="CorA_cytoplasmic_dom"/>
</dbReference>
<dbReference type="RefSeq" id="WP_073296075.1">
    <property type="nucleotide sequence ID" value="NZ_FQUF01000007.1"/>
</dbReference>
<evidence type="ECO:0000313" key="11">
    <source>
        <dbReference type="Proteomes" id="UP000184128"/>
    </source>
</evidence>
<dbReference type="FunFam" id="1.20.58.340:FF:000012">
    <property type="entry name" value="Magnesium transport protein CorA"/>
    <property type="match status" value="1"/>
</dbReference>
<organism evidence="10 11">
    <name type="scientific">Atopostipes suicloacalis DSM 15692</name>
    <dbReference type="NCBI Taxonomy" id="1121025"/>
    <lineage>
        <taxon>Bacteria</taxon>
        <taxon>Bacillati</taxon>
        <taxon>Bacillota</taxon>
        <taxon>Bacilli</taxon>
        <taxon>Lactobacillales</taxon>
        <taxon>Carnobacteriaceae</taxon>
        <taxon>Atopostipes</taxon>
    </lineage>
</organism>
<evidence type="ECO:0000256" key="8">
    <source>
        <dbReference type="RuleBase" id="RU362010"/>
    </source>
</evidence>
<dbReference type="GO" id="GO:0005886">
    <property type="term" value="C:plasma membrane"/>
    <property type="evidence" value="ECO:0007669"/>
    <property type="project" value="UniProtKB-SubCell"/>
</dbReference>
<dbReference type="Proteomes" id="UP000184128">
    <property type="component" value="Unassembled WGS sequence"/>
</dbReference>
<dbReference type="PANTHER" id="PTHR46494:SF1">
    <property type="entry name" value="CORA FAMILY METAL ION TRANSPORTER (EUROFUNG)"/>
    <property type="match status" value="1"/>
</dbReference>
<sequence>MPKEGKNITENVNTPPGTATHVGDKKMENAKLTYTKYNKEKIDRKNIKDIDEFINDQETDKVKWLNITGLQNTELIENLCQALDIHPLVIEDIVNTGQAAKYEDYEQYLFLNTKSIVFNKEDELDTEQISFLLFKDQLISFQESESSIFSPLNKRLAEGTYIRKNKADDLLYGLLDTVVDHYFIVMEKIGDEIDLVEDELLSDPNKDVLHKIYTLKRELIFIQNTLWPMRNVLNTLSRNESDLIDERTNRYFQDVYDHAIQMIDLTETYRDISSGMLDTYLSSISNKTNDVMKILTIYSTIFIPLSFLAGVYGMNFKYFPELNWKYSYPVFWLVSIFITIMMIRFFKKKDWL</sequence>
<dbReference type="InterPro" id="IPR045863">
    <property type="entry name" value="CorA_TM1_TM2"/>
</dbReference>